<dbReference type="PROSITE" id="PS51886">
    <property type="entry name" value="TLDC"/>
    <property type="match status" value="1"/>
</dbReference>
<name>A0ABD3R7Q3_9STRA</name>
<sequence length="274" mass="28292">MLRGWLSLFFLLSQSLPVTIATAFVIGRRNHPPSSPAAGRSYRASSSPLDGLFSLLAQPSTLTPPPEILAGTSIDPARDDVDLVRVYKATKDGWSAINFHEKVDGKGSAIVIAKSTTGKVFGGYNPLGWMSTDDYGNSNSAFLWFRTSSSSSSSSGGGGGIGKCPILTGGNAAIFDYATGGPNFGACDLCLGQPRAAVLGGFAGPNVEDSESVAGDLRRGKSNVGGAYDYVRGWPVAGEFRLSEVEVWCNANAGRRTRYGGGGGGGGGGGLFGY</sequence>
<keyword evidence="1" id="KW-0732">Signal</keyword>
<evidence type="ECO:0000313" key="4">
    <source>
        <dbReference type="Proteomes" id="UP001530377"/>
    </source>
</evidence>
<reference evidence="3 4" key="1">
    <citation type="submission" date="2024-10" db="EMBL/GenBank/DDBJ databases">
        <title>Updated reference genomes for cyclostephanoid diatoms.</title>
        <authorList>
            <person name="Roberts W.R."/>
            <person name="Alverson A.J."/>
        </authorList>
    </citation>
    <scope>NUCLEOTIDE SEQUENCE [LARGE SCALE GENOMIC DNA]</scope>
    <source>
        <strain evidence="3 4">AJA228-03</strain>
    </source>
</reference>
<accession>A0ABD3R7Q3</accession>
<comment type="caution">
    <text evidence="3">The sequence shown here is derived from an EMBL/GenBank/DDBJ whole genome shotgun (WGS) entry which is preliminary data.</text>
</comment>
<evidence type="ECO:0000259" key="2">
    <source>
        <dbReference type="PROSITE" id="PS51886"/>
    </source>
</evidence>
<dbReference type="AlphaFoldDB" id="A0ABD3R7Q3"/>
<dbReference type="InterPro" id="IPR006571">
    <property type="entry name" value="TLDc_dom"/>
</dbReference>
<feature type="signal peptide" evidence="1">
    <location>
        <begin position="1"/>
        <end position="21"/>
    </location>
</feature>
<proteinExistence type="predicted"/>
<organism evidence="3 4">
    <name type="scientific">Cyclostephanos tholiformis</name>
    <dbReference type="NCBI Taxonomy" id="382380"/>
    <lineage>
        <taxon>Eukaryota</taxon>
        <taxon>Sar</taxon>
        <taxon>Stramenopiles</taxon>
        <taxon>Ochrophyta</taxon>
        <taxon>Bacillariophyta</taxon>
        <taxon>Coscinodiscophyceae</taxon>
        <taxon>Thalassiosirophycidae</taxon>
        <taxon>Stephanodiscales</taxon>
        <taxon>Stephanodiscaceae</taxon>
        <taxon>Cyclostephanos</taxon>
    </lineage>
</organism>
<dbReference type="EMBL" id="JALLPB020000475">
    <property type="protein sequence ID" value="KAL3808739.1"/>
    <property type="molecule type" value="Genomic_DNA"/>
</dbReference>
<evidence type="ECO:0000313" key="3">
    <source>
        <dbReference type="EMBL" id="KAL3808739.1"/>
    </source>
</evidence>
<protein>
    <recommendedName>
        <fullName evidence="2">TLDc domain-containing protein</fullName>
    </recommendedName>
</protein>
<dbReference type="Proteomes" id="UP001530377">
    <property type="component" value="Unassembled WGS sequence"/>
</dbReference>
<keyword evidence="4" id="KW-1185">Reference proteome</keyword>
<gene>
    <name evidence="3" type="ORF">ACHAXA_010905</name>
</gene>
<feature type="chain" id="PRO_5044874649" description="TLDc domain-containing protein" evidence="1">
    <location>
        <begin position="22"/>
        <end position="274"/>
    </location>
</feature>
<feature type="domain" description="TLDc" evidence="2">
    <location>
        <begin position="61"/>
        <end position="251"/>
    </location>
</feature>
<dbReference type="Pfam" id="PF07534">
    <property type="entry name" value="TLD"/>
    <property type="match status" value="1"/>
</dbReference>
<dbReference type="SMART" id="SM00584">
    <property type="entry name" value="TLDc"/>
    <property type="match status" value="1"/>
</dbReference>
<evidence type="ECO:0000256" key="1">
    <source>
        <dbReference type="SAM" id="SignalP"/>
    </source>
</evidence>